<feature type="transmembrane region" description="Helical" evidence="2">
    <location>
        <begin position="90"/>
        <end position="115"/>
    </location>
</feature>
<keyword evidence="2" id="KW-1133">Transmembrane helix</keyword>
<feature type="region of interest" description="Disordered" evidence="1">
    <location>
        <begin position="537"/>
        <end position="557"/>
    </location>
</feature>
<evidence type="ECO:0000256" key="1">
    <source>
        <dbReference type="SAM" id="MobiDB-lite"/>
    </source>
</evidence>
<evidence type="ECO:0000313" key="4">
    <source>
        <dbReference type="Proteomes" id="UP001195483"/>
    </source>
</evidence>
<feature type="compositionally biased region" description="Polar residues" evidence="1">
    <location>
        <begin position="386"/>
        <end position="418"/>
    </location>
</feature>
<gene>
    <name evidence="3" type="ORF">CHS0354_013374</name>
</gene>
<feature type="region of interest" description="Disordered" evidence="1">
    <location>
        <begin position="209"/>
        <end position="258"/>
    </location>
</feature>
<proteinExistence type="predicted"/>
<reference evidence="3" key="1">
    <citation type="journal article" date="2021" name="Genome Biol. Evol.">
        <title>A High-Quality Reference Genome for a Parasitic Bivalve with Doubly Uniparental Inheritance (Bivalvia: Unionida).</title>
        <authorList>
            <person name="Smith C.H."/>
        </authorList>
    </citation>
    <scope>NUCLEOTIDE SEQUENCE</scope>
    <source>
        <strain evidence="3">CHS0354</strain>
    </source>
</reference>
<keyword evidence="2" id="KW-0812">Transmembrane</keyword>
<protein>
    <submittedName>
        <fullName evidence="3">Uncharacterized protein</fullName>
    </submittedName>
</protein>
<comment type="caution">
    <text evidence="3">The sequence shown here is derived from an EMBL/GenBank/DDBJ whole genome shotgun (WGS) entry which is preliminary data.</text>
</comment>
<organism evidence="3 4">
    <name type="scientific">Potamilus streckersoni</name>
    <dbReference type="NCBI Taxonomy" id="2493646"/>
    <lineage>
        <taxon>Eukaryota</taxon>
        <taxon>Metazoa</taxon>
        <taxon>Spiralia</taxon>
        <taxon>Lophotrochozoa</taxon>
        <taxon>Mollusca</taxon>
        <taxon>Bivalvia</taxon>
        <taxon>Autobranchia</taxon>
        <taxon>Heteroconchia</taxon>
        <taxon>Palaeoheterodonta</taxon>
        <taxon>Unionida</taxon>
        <taxon>Unionoidea</taxon>
        <taxon>Unionidae</taxon>
        <taxon>Ambleminae</taxon>
        <taxon>Lampsilini</taxon>
        <taxon>Potamilus</taxon>
    </lineage>
</organism>
<feature type="compositionally biased region" description="Polar residues" evidence="1">
    <location>
        <begin position="541"/>
        <end position="557"/>
    </location>
</feature>
<feature type="compositionally biased region" description="Basic and acidic residues" evidence="1">
    <location>
        <begin position="336"/>
        <end position="360"/>
    </location>
</feature>
<keyword evidence="4" id="KW-1185">Reference proteome</keyword>
<reference evidence="3" key="2">
    <citation type="journal article" date="2021" name="Genome Biol. Evol.">
        <title>Developing a high-quality reference genome for a parasitic bivalve with doubly uniparental inheritance (Bivalvia: Unionida).</title>
        <authorList>
            <person name="Smith C.H."/>
        </authorList>
    </citation>
    <scope>NUCLEOTIDE SEQUENCE</scope>
    <source>
        <strain evidence="3">CHS0354</strain>
        <tissue evidence="3">Mantle</tissue>
    </source>
</reference>
<feature type="compositionally biased region" description="Basic and acidic residues" evidence="1">
    <location>
        <begin position="486"/>
        <end position="502"/>
    </location>
</feature>
<accession>A0AAE0RVY9</accession>
<name>A0AAE0RVY9_9BIVA</name>
<sequence>MKRSPQSKDLKEWKERIKEKWDEQRKQVIFQGNGDIIYPTTLSTKSTTHITTPTTVNLTTHGTHFTNTSTSVYVGSDKHEDSVKADTENLIKIIGITMASLLGLIILSLIIIRVCRRSKKNKNKRISLRRPLQSEDPDHIYAEIEPLRANDIDSPSTSSGAVALPTKKHKRRLGVSSMRYVSMRLGRLFGGGSRHSATNDAIFFSKESESVRSQTLPSVPDFRNGDHKGKRRAARQKLPSSSRPLLEGDSQISTTSSDVVVEMRDRENVYNPLTRQVDSGPYDHLKLGKTGSGVHITDEGAPASPHHYFILDKEKGANSQNGDKKSNLYFILEKEEDRPDKDLSPKPTELESVEKDDCNTKMDTINSTSSKEKCESKKDHDYFVLETTSSSAGSEDNAGQSLQEPLPQYQMNTESSRVSYELAKNVSDLDDSQNHSDEKSSFTPSSSSDYKKHTGIHPKNDNSNYVCIESTKSSINNFDEPSKENICVEHGSKGGHNVDNKDSNITIKKNTSSDDYMEPIKLKTHSEYLEINPCVPERTTSKQQSHLIGQLQNKKTS</sequence>
<feature type="region of interest" description="Disordered" evidence="1">
    <location>
        <begin position="486"/>
        <end position="511"/>
    </location>
</feature>
<dbReference type="Proteomes" id="UP001195483">
    <property type="component" value="Unassembled WGS sequence"/>
</dbReference>
<dbReference type="AlphaFoldDB" id="A0AAE0RVY9"/>
<dbReference type="EMBL" id="JAEAOA010000816">
    <property type="protein sequence ID" value="KAK3580616.1"/>
    <property type="molecule type" value="Genomic_DNA"/>
</dbReference>
<keyword evidence="2" id="KW-0472">Membrane</keyword>
<evidence type="ECO:0000313" key="3">
    <source>
        <dbReference type="EMBL" id="KAK3580616.1"/>
    </source>
</evidence>
<feature type="compositionally biased region" description="Basic and acidic residues" evidence="1">
    <location>
        <begin position="370"/>
        <end position="383"/>
    </location>
</feature>
<evidence type="ECO:0000256" key="2">
    <source>
        <dbReference type="SAM" id="Phobius"/>
    </source>
</evidence>
<feature type="region of interest" description="Disordered" evidence="1">
    <location>
        <begin position="336"/>
        <end position="464"/>
    </location>
</feature>
<reference evidence="3" key="3">
    <citation type="submission" date="2023-05" db="EMBL/GenBank/DDBJ databases">
        <authorList>
            <person name="Smith C.H."/>
        </authorList>
    </citation>
    <scope>NUCLEOTIDE SEQUENCE</scope>
    <source>
        <strain evidence="3">CHS0354</strain>
        <tissue evidence="3">Mantle</tissue>
    </source>
</reference>